<name>U4LA12_PYROM</name>
<organism evidence="1 2">
    <name type="scientific">Pyronema omphalodes (strain CBS 100304)</name>
    <name type="common">Pyronema confluens</name>
    <dbReference type="NCBI Taxonomy" id="1076935"/>
    <lineage>
        <taxon>Eukaryota</taxon>
        <taxon>Fungi</taxon>
        <taxon>Dikarya</taxon>
        <taxon>Ascomycota</taxon>
        <taxon>Pezizomycotina</taxon>
        <taxon>Pezizomycetes</taxon>
        <taxon>Pezizales</taxon>
        <taxon>Pyronemataceae</taxon>
        <taxon>Pyronema</taxon>
    </lineage>
</organism>
<proteinExistence type="predicted"/>
<protein>
    <submittedName>
        <fullName evidence="1">Uncharacterized protein</fullName>
    </submittedName>
</protein>
<sequence length="59" mass="6589">MAETKQTAGWKAHRDLLQPLCALIYWGCGVAKAAMGHGSRIIKSRVWHVIFGCLIMISY</sequence>
<evidence type="ECO:0000313" key="1">
    <source>
        <dbReference type="EMBL" id="CCX14374.1"/>
    </source>
</evidence>
<dbReference type="Proteomes" id="UP000018144">
    <property type="component" value="Unassembled WGS sequence"/>
</dbReference>
<dbReference type="EMBL" id="HF935967">
    <property type="protein sequence ID" value="CCX14374.1"/>
    <property type="molecule type" value="Genomic_DNA"/>
</dbReference>
<keyword evidence="2" id="KW-1185">Reference proteome</keyword>
<gene>
    <name evidence="1" type="ORF">PCON_13967</name>
</gene>
<evidence type="ECO:0000313" key="2">
    <source>
        <dbReference type="Proteomes" id="UP000018144"/>
    </source>
</evidence>
<dbReference type="AlphaFoldDB" id="U4LA12"/>
<reference evidence="1 2" key="1">
    <citation type="journal article" date="2013" name="PLoS Genet.">
        <title>The genome and development-dependent transcriptomes of Pyronema confluens: a window into fungal evolution.</title>
        <authorList>
            <person name="Traeger S."/>
            <person name="Altegoer F."/>
            <person name="Freitag M."/>
            <person name="Gabaldon T."/>
            <person name="Kempken F."/>
            <person name="Kumar A."/>
            <person name="Marcet-Houben M."/>
            <person name="Poggeler S."/>
            <person name="Stajich J.E."/>
            <person name="Nowrousian M."/>
        </authorList>
    </citation>
    <scope>NUCLEOTIDE SEQUENCE [LARGE SCALE GENOMIC DNA]</scope>
    <source>
        <strain evidence="2">CBS 100304</strain>
        <tissue evidence="1">Vegetative mycelium</tissue>
    </source>
</reference>
<accession>U4LA12</accession>